<evidence type="ECO:0000313" key="4">
    <source>
        <dbReference type="RefSeq" id="XP_022112171.1"/>
    </source>
</evidence>
<keyword evidence="3" id="KW-1185">Reference proteome</keyword>
<dbReference type="InterPro" id="IPR005312">
    <property type="entry name" value="DUF1759"/>
</dbReference>
<dbReference type="InterPro" id="IPR043502">
    <property type="entry name" value="DNA/RNA_pol_sf"/>
</dbReference>
<organism evidence="3 4">
    <name type="scientific">Acanthaster planci</name>
    <name type="common">Crown-of-thorns starfish</name>
    <dbReference type="NCBI Taxonomy" id="133434"/>
    <lineage>
        <taxon>Eukaryota</taxon>
        <taxon>Metazoa</taxon>
        <taxon>Echinodermata</taxon>
        <taxon>Eleutherozoa</taxon>
        <taxon>Asterozoa</taxon>
        <taxon>Asteroidea</taxon>
        <taxon>Valvatacea</taxon>
        <taxon>Valvatida</taxon>
        <taxon>Acanthasteridae</taxon>
        <taxon>Acanthaster</taxon>
    </lineage>
</organism>
<dbReference type="Pfam" id="PF17921">
    <property type="entry name" value="Integrase_H2C2"/>
    <property type="match status" value="1"/>
</dbReference>
<sequence>MSTTSPSQEDDVKPEDSVSQCSHTTSTSSSRRARMEAMARSAALQAEVEALKEQQELELQELRLQQRRTELQMKTKLSRAQAEAKVYAQFDGEKTGKVTPSPSTASSHVEDSPSQPDPSPHDDDTSDDTVPYPIEDDQSSTPQEMPPPAEAISEMLQQSRQQQQSLIETLQLPKAELMCYEGDPLKFWEFWRAFEVNVDSTTISAAAKLTRLLHYCKGEARRVIQACSVMESTQGYARAKTLLKERFGNKYKVADAWMKKVTRGQRVSPHDGKAIREMADELKVCYETLQAMGYENEMAHQSFLRDIVERLPNYLRYRWVRKVRDLERKEDRMPKVKDLVAYIDDIAEEENNPVYGASTWERSRDVPQKRRTQPRQKGTFAVASAPEREVTKECSLCKGEHTLFGCQQFKAKSPQDRLSYAKKERLCFNCLRRGHLTSACRLNRTCTVSGCGRKHTKFLHIPQTVQQHEGPPSQANTSLDAPVQNSYVDSATEASFSNVTGAGRTVLPIVPVRVKAVGGSVFIRTHALLDTGSTNTFCTEHLARQLGVEGAKQKLNLTTLDKMGSSIDTTRVNLIVDSGPATDQIELPNVFTKHKIHIQSTHMAKMEEIAGLPYLQGIDLPFARDIGLEEHVHKFWKLEATDTLHDDRGMSVNDQRALEMWKGGISIDGGHYQLPVPSKRHPPRLPNNRWLAEQRLQSLARKLSKDDSLRRKYQEGIEDLLKKGYAEEVEKQECQSEDRAIWYLPHHPVFHPMKPDKLRIVFDCAAKSGGVSLNDEVLQGPDLTNKLTGVLLRFRREPVAFMADVEAMFHQVRVPAEERDVLRFLWWPSGDMTQQPKVYRMCVHLFGGTWSPSCCNFALRQTADDNQDEFSAEAVQIVKHNFYVDDCLVSVESEEKAENLSNELRNLLQKGGFKLTKWHSNKPSVLKSIPTEERSKQLKGLDLNLDALPVDRALGVSWDVERDCLGYRLSHKDKPLTRRGLLSIVSSIYDPLGYANPFILRARLLLQELTRMKLGWDEPVPEEQRQKWQGWSEELAEMKEFEVNRCVKPHDFGRVTEYQLHHFADASEKAYGAVSYLVMKNASGELHSSLVMAKSHLAPLKTMTIPRLELAAATLAAKLDVAVKRELDVQEPIYSTFWTDSTIVLQYIRSTDGRFRTFAANRIATIHNASEVNQWHYVDTKSNPADDISRGMSADELKKNTRWTQGPEFLLMPRECWPKEPEVMEPLRESDPELKKSKEQVRVFAVESEESKPTDKLLQHYSSWHRLKKAVAWILRVREYLHNRKGCVPSDVKKPLTVDDLDKAEQAIIRHVQWQAFTDEYQTLNTTANPVKKSSPLYRLDPKINSEGVMCVGGRLKNAKLQTQEKHPVILPKKNHVVTLLVRKFHDASGHSGREHVMSLLRQRYWVIGGRTTVRQVLRDCFVCKRLSASPNTQKMADLPQDRVTPEKPPFTYVGVDCFGPFLVKQGRCQLKRYGCIFTCLAIRAVHIEVLHTLETDSFLNALQRFISRRGQPEVIRCDNGTNFVGAERELREGINRWNKQQIEEYLLQKEIRWKFNPPTASHMGGSWERQIRTTRKILNTLLKQQVLHDKSLSTMMCLVESIINGRPLTVVSDDVRDPECLTPNHLLLLRPCNAFPVDVFEKRDLYSRKRWRQIQYLADIFWHRWVREYLPTLQQRQRWNKPMRNIMAGDIVVIADDLPRNQWSMGRVEEIYPGGDGLVRTAKVKTKSTTLVRPIHKLCLLESVATVEFYYINIRVITREFDPLGWNELNPDRPRSHVSDLEQDTLYQVAVYAKNRHGLGPYATVETRTKRTAPSLMGISVSYSVVLTTFFVARMPKGNNAGTCLQLMGYDDQHNEWESLRPALDCIQHDGEIPYSGVHASHVHCRYCRDWVCGKESHVALGIVYSSTSPPLHQLDPPGRTSETATPLG</sequence>
<feature type="region of interest" description="Disordered" evidence="1">
    <location>
        <begin position="1"/>
        <end position="43"/>
    </location>
</feature>
<dbReference type="Pfam" id="PF05380">
    <property type="entry name" value="Peptidase_A17"/>
    <property type="match status" value="1"/>
</dbReference>
<dbReference type="CDD" id="cd00063">
    <property type="entry name" value="FN3"/>
    <property type="match status" value="1"/>
</dbReference>
<feature type="domain" description="Integrase catalytic" evidence="2">
    <location>
        <begin position="1445"/>
        <end position="1632"/>
    </location>
</feature>
<reference evidence="4" key="1">
    <citation type="submission" date="2025-08" db="UniProtKB">
        <authorList>
            <consortium name="RefSeq"/>
        </authorList>
    </citation>
    <scope>IDENTIFICATION</scope>
</reference>
<dbReference type="Gene3D" id="3.10.10.10">
    <property type="entry name" value="HIV Type 1 Reverse Transcriptase, subunit A, domain 1"/>
    <property type="match status" value="1"/>
</dbReference>
<dbReference type="SUPFAM" id="SSF49265">
    <property type="entry name" value="Fibronectin type III"/>
    <property type="match status" value="1"/>
</dbReference>
<dbReference type="PANTHER" id="PTHR47331">
    <property type="entry name" value="PHD-TYPE DOMAIN-CONTAINING PROTEIN"/>
    <property type="match status" value="1"/>
</dbReference>
<dbReference type="InterPro" id="IPR000477">
    <property type="entry name" value="RT_dom"/>
</dbReference>
<feature type="region of interest" description="Disordered" evidence="1">
    <location>
        <begin position="72"/>
        <end position="148"/>
    </location>
</feature>
<dbReference type="InterPro" id="IPR001584">
    <property type="entry name" value="Integrase_cat-core"/>
</dbReference>
<protein>
    <submittedName>
        <fullName evidence="4">Uncharacterized protein LOC110991212</fullName>
    </submittedName>
</protein>
<dbReference type="InterPro" id="IPR036397">
    <property type="entry name" value="RNaseH_sf"/>
</dbReference>
<dbReference type="InterPro" id="IPR041588">
    <property type="entry name" value="Integrase_H2C2"/>
</dbReference>
<dbReference type="PANTHER" id="PTHR47331:SF1">
    <property type="entry name" value="GAG-LIKE PROTEIN"/>
    <property type="match status" value="1"/>
</dbReference>
<dbReference type="InterPro" id="IPR040676">
    <property type="entry name" value="DUF5641"/>
</dbReference>
<dbReference type="OrthoDB" id="8046937at2759"/>
<dbReference type="RefSeq" id="XP_022112171.1">
    <property type="nucleotide sequence ID" value="XM_022256479.1"/>
</dbReference>
<proteinExistence type="predicted"/>
<dbReference type="Proteomes" id="UP000694845">
    <property type="component" value="Unplaced"/>
</dbReference>
<dbReference type="SUPFAM" id="SSF53098">
    <property type="entry name" value="Ribonuclease H-like"/>
    <property type="match status" value="1"/>
</dbReference>
<feature type="compositionally biased region" description="Polar residues" evidence="1">
    <location>
        <begin position="98"/>
        <end position="107"/>
    </location>
</feature>
<dbReference type="Gene3D" id="2.60.40.10">
    <property type="entry name" value="Immunoglobulins"/>
    <property type="match status" value="1"/>
</dbReference>
<evidence type="ECO:0000256" key="1">
    <source>
        <dbReference type="SAM" id="MobiDB-lite"/>
    </source>
</evidence>
<dbReference type="Pfam" id="PF18701">
    <property type="entry name" value="DUF5641"/>
    <property type="match status" value="1"/>
</dbReference>
<evidence type="ECO:0000259" key="2">
    <source>
        <dbReference type="PROSITE" id="PS50994"/>
    </source>
</evidence>
<gene>
    <name evidence="4" type="primary">LOC110991212</name>
</gene>
<dbReference type="GO" id="GO:0015074">
    <property type="term" value="P:DNA integration"/>
    <property type="evidence" value="ECO:0007669"/>
    <property type="project" value="InterPro"/>
</dbReference>
<name>A0A8B8A7Y3_ACAPL</name>
<dbReference type="Pfam" id="PF03564">
    <property type="entry name" value="DUF1759"/>
    <property type="match status" value="1"/>
</dbReference>
<dbReference type="GeneID" id="110991212"/>
<dbReference type="OMA" id="IVKHNFY"/>
<dbReference type="InterPro" id="IPR013783">
    <property type="entry name" value="Ig-like_fold"/>
</dbReference>
<dbReference type="GO" id="GO:0003676">
    <property type="term" value="F:nucleic acid binding"/>
    <property type="evidence" value="ECO:0007669"/>
    <property type="project" value="InterPro"/>
</dbReference>
<dbReference type="InterPro" id="IPR003961">
    <property type="entry name" value="FN3_dom"/>
</dbReference>
<dbReference type="Gene3D" id="3.30.420.10">
    <property type="entry name" value="Ribonuclease H-like superfamily/Ribonuclease H"/>
    <property type="match status" value="1"/>
</dbReference>
<dbReference type="CDD" id="cd01644">
    <property type="entry name" value="RT_pepA17"/>
    <property type="match status" value="1"/>
</dbReference>
<dbReference type="Gene3D" id="3.30.70.270">
    <property type="match status" value="1"/>
</dbReference>
<dbReference type="PROSITE" id="PS50994">
    <property type="entry name" value="INTEGRASE"/>
    <property type="match status" value="1"/>
</dbReference>
<dbReference type="InterPro" id="IPR008042">
    <property type="entry name" value="Retrotrans_Pao"/>
</dbReference>
<dbReference type="Pfam" id="PF00078">
    <property type="entry name" value="RVT_1"/>
    <property type="match status" value="1"/>
</dbReference>
<dbReference type="KEGG" id="aplc:110991212"/>
<dbReference type="SUPFAM" id="SSF56672">
    <property type="entry name" value="DNA/RNA polymerases"/>
    <property type="match status" value="1"/>
</dbReference>
<dbReference type="InterPro" id="IPR043128">
    <property type="entry name" value="Rev_trsase/Diguanyl_cyclase"/>
</dbReference>
<feature type="compositionally biased region" description="Low complexity" evidence="1">
    <location>
        <begin position="24"/>
        <end position="43"/>
    </location>
</feature>
<dbReference type="InterPro" id="IPR012337">
    <property type="entry name" value="RNaseH-like_sf"/>
</dbReference>
<evidence type="ECO:0000313" key="3">
    <source>
        <dbReference type="Proteomes" id="UP000694845"/>
    </source>
</evidence>
<accession>A0A8B8A7Y3</accession>
<dbReference type="InterPro" id="IPR036116">
    <property type="entry name" value="FN3_sf"/>
</dbReference>
<dbReference type="Gene3D" id="1.10.340.70">
    <property type="match status" value="1"/>
</dbReference>